<organism evidence="1 2">
    <name type="scientific">Botryotinia calthae</name>
    <dbReference type="NCBI Taxonomy" id="38488"/>
    <lineage>
        <taxon>Eukaryota</taxon>
        <taxon>Fungi</taxon>
        <taxon>Dikarya</taxon>
        <taxon>Ascomycota</taxon>
        <taxon>Pezizomycotina</taxon>
        <taxon>Leotiomycetes</taxon>
        <taxon>Helotiales</taxon>
        <taxon>Sclerotiniaceae</taxon>
        <taxon>Botryotinia</taxon>
    </lineage>
</organism>
<comment type="caution">
    <text evidence="1">The sequence shown here is derived from an EMBL/GenBank/DDBJ whole genome shotgun (WGS) entry which is preliminary data.</text>
</comment>
<sequence length="118" mass="12952">MDAEMTISLASSLRVAAGSSNFYQIPSDCFPLIYPISISQPRFQIPLLLHGPNSLALEKECKSDRIMKVTIGLYFRPGVEIENGDRNLTSAPSVSTSSTSAPTSLSLNSNRLYGFYWT</sequence>
<name>A0A4Y8CED1_9HELO</name>
<keyword evidence="2" id="KW-1185">Reference proteome</keyword>
<gene>
    <name evidence="1" type="ORF">BOTCAL_1058g00010</name>
</gene>
<evidence type="ECO:0000313" key="2">
    <source>
        <dbReference type="Proteomes" id="UP000297299"/>
    </source>
</evidence>
<protein>
    <submittedName>
        <fullName evidence="1">Uncharacterized protein</fullName>
    </submittedName>
</protein>
<evidence type="ECO:0000313" key="1">
    <source>
        <dbReference type="EMBL" id="TEY28091.1"/>
    </source>
</evidence>
<proteinExistence type="predicted"/>
<dbReference type="EMBL" id="PHWZ01001054">
    <property type="protein sequence ID" value="TEY28091.1"/>
    <property type="molecule type" value="Genomic_DNA"/>
</dbReference>
<dbReference type="AlphaFoldDB" id="A0A4Y8CED1"/>
<dbReference type="OrthoDB" id="3535749at2759"/>
<reference evidence="1 2" key="1">
    <citation type="submission" date="2017-11" db="EMBL/GenBank/DDBJ databases">
        <title>Comparative genomics of Botrytis spp.</title>
        <authorList>
            <person name="Valero-Jimenez C.A."/>
            <person name="Tapia P."/>
            <person name="Veloso J."/>
            <person name="Silva-Moreno E."/>
            <person name="Staats M."/>
            <person name="Valdes J.H."/>
            <person name="Van Kan J.A.L."/>
        </authorList>
    </citation>
    <scope>NUCLEOTIDE SEQUENCE [LARGE SCALE GENOMIC DNA]</scope>
    <source>
        <strain evidence="1 2">MUCL2830</strain>
    </source>
</reference>
<dbReference type="Proteomes" id="UP000297299">
    <property type="component" value="Unassembled WGS sequence"/>
</dbReference>
<accession>A0A4Y8CED1</accession>